<keyword evidence="5" id="KW-1185">Reference proteome</keyword>
<proteinExistence type="inferred from homology"/>
<gene>
    <name evidence="4" type="ORF">EHT87_16570</name>
</gene>
<comment type="caution">
    <text evidence="4">The sequence shown here is derived from an EMBL/GenBank/DDBJ whole genome shotgun (WGS) entry which is preliminary data.</text>
</comment>
<dbReference type="InterPro" id="IPR036291">
    <property type="entry name" value="NAD(P)-bd_dom_sf"/>
</dbReference>
<dbReference type="RefSeq" id="WP_124907768.1">
    <property type="nucleotide sequence ID" value="NZ_RQJP01000003.1"/>
</dbReference>
<dbReference type="SUPFAM" id="SSF51735">
    <property type="entry name" value="NAD(P)-binding Rossmann-fold domains"/>
    <property type="match status" value="1"/>
</dbReference>
<accession>A0A3P1CKL7</accession>
<name>A0A3P1CKL7_9BACT</name>
<dbReference type="Proteomes" id="UP000274271">
    <property type="component" value="Unassembled WGS sequence"/>
</dbReference>
<organism evidence="4 5">
    <name type="scientific">Larkinella knui</name>
    <dbReference type="NCBI Taxonomy" id="2025310"/>
    <lineage>
        <taxon>Bacteria</taxon>
        <taxon>Pseudomonadati</taxon>
        <taxon>Bacteroidota</taxon>
        <taxon>Cytophagia</taxon>
        <taxon>Cytophagales</taxon>
        <taxon>Spirosomataceae</taxon>
        <taxon>Larkinella</taxon>
    </lineage>
</organism>
<dbReference type="Pfam" id="PF00106">
    <property type="entry name" value="adh_short"/>
    <property type="match status" value="1"/>
</dbReference>
<evidence type="ECO:0000256" key="2">
    <source>
        <dbReference type="ARBA" id="ARBA00023002"/>
    </source>
</evidence>
<sequence length="265" mass="28669">MKTALITGASGGIGEALASKLASRKHNLVLIARNEEKLAQLCQQLSTQFGIQAQYIVADLAKPEAAQQIFRETQTRNLEIETLINNAGIGSGGEFSALPLQGELAMLQLNNSSLVAMTHYFLPQMQKRKSGTVINVASMAAFMPVPYMAVYAASKVFVRSFTEAITQECKPHNIHVMLLCPGLTKTNFNQAAGIENQKGKALTEGASLQTPDQVADELMNGLEQKKHVVISGGSNRMGAKLTALIPNSLIAKRMAASYRQKMTDY</sequence>
<dbReference type="InterPro" id="IPR002347">
    <property type="entry name" value="SDR_fam"/>
</dbReference>
<evidence type="ECO:0000256" key="1">
    <source>
        <dbReference type="ARBA" id="ARBA00006484"/>
    </source>
</evidence>
<evidence type="ECO:0000256" key="3">
    <source>
        <dbReference type="RuleBase" id="RU000363"/>
    </source>
</evidence>
<dbReference type="GO" id="GO:0016491">
    <property type="term" value="F:oxidoreductase activity"/>
    <property type="evidence" value="ECO:0007669"/>
    <property type="project" value="UniProtKB-KW"/>
</dbReference>
<protein>
    <submittedName>
        <fullName evidence="4">SDR family oxidoreductase</fullName>
    </submittedName>
</protein>
<dbReference type="PRINTS" id="PR00081">
    <property type="entry name" value="GDHRDH"/>
</dbReference>
<evidence type="ECO:0000313" key="5">
    <source>
        <dbReference type="Proteomes" id="UP000274271"/>
    </source>
</evidence>
<reference evidence="4 5" key="1">
    <citation type="submission" date="2018-11" db="EMBL/GenBank/DDBJ databases">
        <authorList>
            <person name="Zhou Z."/>
            <person name="Wang G."/>
        </authorList>
    </citation>
    <scope>NUCLEOTIDE SEQUENCE [LARGE SCALE GENOMIC DNA]</scope>
    <source>
        <strain evidence="4 5">KCTC42998</strain>
    </source>
</reference>
<dbReference type="PANTHER" id="PTHR44196">
    <property type="entry name" value="DEHYDROGENASE/REDUCTASE SDR FAMILY MEMBER 7B"/>
    <property type="match status" value="1"/>
</dbReference>
<dbReference type="Gene3D" id="3.40.50.720">
    <property type="entry name" value="NAD(P)-binding Rossmann-like Domain"/>
    <property type="match status" value="1"/>
</dbReference>
<dbReference type="AlphaFoldDB" id="A0A3P1CKL7"/>
<evidence type="ECO:0000313" key="4">
    <source>
        <dbReference type="EMBL" id="RRB13871.1"/>
    </source>
</evidence>
<comment type="similarity">
    <text evidence="1 3">Belongs to the short-chain dehydrogenases/reductases (SDR) family.</text>
</comment>
<dbReference type="EMBL" id="RQJP01000003">
    <property type="protein sequence ID" value="RRB13871.1"/>
    <property type="molecule type" value="Genomic_DNA"/>
</dbReference>
<dbReference type="PRINTS" id="PR00080">
    <property type="entry name" value="SDRFAMILY"/>
</dbReference>
<dbReference type="PANTHER" id="PTHR44196:SF2">
    <property type="entry name" value="SHORT-CHAIN DEHYDROGENASE-RELATED"/>
    <property type="match status" value="1"/>
</dbReference>
<keyword evidence="2" id="KW-0560">Oxidoreductase</keyword>
<dbReference type="GO" id="GO:0016020">
    <property type="term" value="C:membrane"/>
    <property type="evidence" value="ECO:0007669"/>
    <property type="project" value="TreeGrafter"/>
</dbReference>
<dbReference type="CDD" id="cd05233">
    <property type="entry name" value="SDR_c"/>
    <property type="match status" value="1"/>
</dbReference>
<dbReference type="OrthoDB" id="9808814at2"/>
<dbReference type="PIRSF" id="PIRSF000126">
    <property type="entry name" value="11-beta-HSD1"/>
    <property type="match status" value="1"/>
</dbReference>